<evidence type="ECO:0000313" key="7">
    <source>
        <dbReference type="EMBL" id="KRM09110.1"/>
    </source>
</evidence>
<evidence type="ECO:0008006" key="9">
    <source>
        <dbReference type="Google" id="ProtNLM"/>
    </source>
</evidence>
<feature type="signal peptide" evidence="6">
    <location>
        <begin position="1"/>
        <end position="21"/>
    </location>
</feature>
<evidence type="ECO:0000256" key="4">
    <source>
        <dbReference type="ARBA" id="ARBA00023139"/>
    </source>
</evidence>
<organism evidence="7 8">
    <name type="scientific">Lapidilactobacillus concavus DSM 17758</name>
    <dbReference type="NCBI Taxonomy" id="1423735"/>
    <lineage>
        <taxon>Bacteria</taxon>
        <taxon>Bacillati</taxon>
        <taxon>Bacillota</taxon>
        <taxon>Bacilli</taxon>
        <taxon>Lactobacillales</taxon>
        <taxon>Lactobacillaceae</taxon>
        <taxon>Lapidilactobacillus</taxon>
    </lineage>
</organism>
<keyword evidence="4" id="KW-0564">Palmitate</keyword>
<evidence type="ECO:0000256" key="1">
    <source>
        <dbReference type="ARBA" id="ARBA00022475"/>
    </source>
</evidence>
<keyword evidence="1" id="KW-1003">Cell membrane</keyword>
<dbReference type="PANTHER" id="PTHR43649">
    <property type="entry name" value="ARABINOSE-BINDING PROTEIN-RELATED"/>
    <property type="match status" value="1"/>
</dbReference>
<protein>
    <recommendedName>
        <fullName evidence="9">Extracellular solute-binding protein</fullName>
    </recommendedName>
</protein>
<dbReference type="Proteomes" id="UP000051315">
    <property type="component" value="Unassembled WGS sequence"/>
</dbReference>
<dbReference type="EMBL" id="AZFX01000059">
    <property type="protein sequence ID" value="KRM09110.1"/>
    <property type="molecule type" value="Genomic_DNA"/>
</dbReference>
<keyword evidence="2 6" id="KW-0732">Signal</keyword>
<dbReference type="Pfam" id="PF01547">
    <property type="entry name" value="SBP_bac_1"/>
    <property type="match status" value="1"/>
</dbReference>
<evidence type="ECO:0000313" key="8">
    <source>
        <dbReference type="Proteomes" id="UP000051315"/>
    </source>
</evidence>
<dbReference type="InterPro" id="IPR006059">
    <property type="entry name" value="SBP"/>
</dbReference>
<comment type="caution">
    <text evidence="7">The sequence shown here is derived from an EMBL/GenBank/DDBJ whole genome shotgun (WGS) entry which is preliminary data.</text>
</comment>
<dbReference type="PATRIC" id="fig|1423735.3.peg.1827"/>
<proteinExistence type="predicted"/>
<dbReference type="STRING" id="1423735.FC15_GL001759"/>
<evidence type="ECO:0000256" key="5">
    <source>
        <dbReference type="ARBA" id="ARBA00023288"/>
    </source>
</evidence>
<dbReference type="InterPro" id="IPR050490">
    <property type="entry name" value="Bact_solute-bd_prot1"/>
</dbReference>
<sequence length="284" mass="31608">MKKVTLIKVASILLVSAAFLAACSTKKDSNATNTSNIKVNATGFPIVNKKLTISLMAPNTGMADWKNMPTLTDYAKKTNINLKYNTVPMSDFSTKLNLAFASQDLSDIIYAAGTDNLTPANETTYGSQGQLLPLEKLIPKYAPNLEKLLKADPSIRKSITTPDGHIYSLPLISRNATAIWPMGPMWYNGAWLKKLNVTTLPKTTDEFYDLMMRFKNDDPNGNGQQDEIPLTDSKLTSIRPWMMSAFGMLAQGVKNDNGKVVYTPTTDRYKTYLTFMNKMIRMAY</sequence>
<evidence type="ECO:0000256" key="6">
    <source>
        <dbReference type="SAM" id="SignalP"/>
    </source>
</evidence>
<dbReference type="RefSeq" id="WP_235803347.1">
    <property type="nucleotide sequence ID" value="NZ_AZFX01000059.1"/>
</dbReference>
<feature type="chain" id="PRO_5039057360" description="Extracellular solute-binding protein" evidence="6">
    <location>
        <begin position="22"/>
        <end position="284"/>
    </location>
</feature>
<name>A0A0R1W1N1_9LACO</name>
<keyword evidence="5" id="KW-0449">Lipoprotein</keyword>
<accession>A0A0R1W1N1</accession>
<dbReference type="SUPFAM" id="SSF53850">
    <property type="entry name" value="Periplasmic binding protein-like II"/>
    <property type="match status" value="1"/>
</dbReference>
<dbReference type="AlphaFoldDB" id="A0A0R1W1N1"/>
<dbReference type="PROSITE" id="PS51257">
    <property type="entry name" value="PROKAR_LIPOPROTEIN"/>
    <property type="match status" value="1"/>
</dbReference>
<dbReference type="Gene3D" id="3.40.190.10">
    <property type="entry name" value="Periplasmic binding protein-like II"/>
    <property type="match status" value="2"/>
</dbReference>
<evidence type="ECO:0000256" key="2">
    <source>
        <dbReference type="ARBA" id="ARBA00022729"/>
    </source>
</evidence>
<keyword evidence="8" id="KW-1185">Reference proteome</keyword>
<dbReference type="PANTHER" id="PTHR43649:SF33">
    <property type="entry name" value="POLYGALACTURONAN_RHAMNOGALACTURONAN-BINDING PROTEIN YTCQ"/>
    <property type="match status" value="1"/>
</dbReference>
<keyword evidence="3" id="KW-0472">Membrane</keyword>
<gene>
    <name evidence="7" type="ORF">FC15_GL001759</name>
</gene>
<reference evidence="7 8" key="1">
    <citation type="journal article" date="2015" name="Genome Announc.">
        <title>Expanding the biotechnology potential of lactobacilli through comparative genomics of 213 strains and associated genera.</title>
        <authorList>
            <person name="Sun Z."/>
            <person name="Harris H.M."/>
            <person name="McCann A."/>
            <person name="Guo C."/>
            <person name="Argimon S."/>
            <person name="Zhang W."/>
            <person name="Yang X."/>
            <person name="Jeffery I.B."/>
            <person name="Cooney J.C."/>
            <person name="Kagawa T.F."/>
            <person name="Liu W."/>
            <person name="Song Y."/>
            <person name="Salvetti E."/>
            <person name="Wrobel A."/>
            <person name="Rasinkangas P."/>
            <person name="Parkhill J."/>
            <person name="Rea M.C."/>
            <person name="O'Sullivan O."/>
            <person name="Ritari J."/>
            <person name="Douillard F.P."/>
            <person name="Paul Ross R."/>
            <person name="Yang R."/>
            <person name="Briner A.E."/>
            <person name="Felis G.E."/>
            <person name="de Vos W.M."/>
            <person name="Barrangou R."/>
            <person name="Klaenhammer T.R."/>
            <person name="Caufield P.W."/>
            <person name="Cui Y."/>
            <person name="Zhang H."/>
            <person name="O'Toole P.W."/>
        </authorList>
    </citation>
    <scope>NUCLEOTIDE SEQUENCE [LARGE SCALE GENOMIC DNA]</scope>
    <source>
        <strain evidence="7 8">DSM 17758</strain>
    </source>
</reference>
<evidence type="ECO:0000256" key="3">
    <source>
        <dbReference type="ARBA" id="ARBA00023136"/>
    </source>
</evidence>